<dbReference type="RefSeq" id="WP_034793660.1">
    <property type="nucleotide sequence ID" value="NZ_JMPJ01000066.1"/>
</dbReference>
<dbReference type="InterPro" id="IPR018961">
    <property type="entry name" value="DnaJ_homolog_subfam-C_membr-28"/>
</dbReference>
<dbReference type="PANTHER" id="PTHR39158:SF1">
    <property type="entry name" value="DNAJ HOMOLOG SUBFAMILY C MEMBER 28"/>
    <property type="match status" value="1"/>
</dbReference>
<dbReference type="GeneID" id="78382139"/>
<accession>A0A085G4W9</accession>
<keyword evidence="3" id="KW-1185">Reference proteome</keyword>
<dbReference type="eggNOG" id="ENOG5032TNY">
    <property type="taxonomic scope" value="Bacteria"/>
</dbReference>
<feature type="domain" description="DnaJ homologue subfamily C member 28 conserved" evidence="1">
    <location>
        <begin position="7"/>
        <end position="73"/>
    </location>
</feature>
<organism evidence="2 3">
    <name type="scientific">Ewingella americana (strain ATCC 33852 / DSM 4580 / CCUG 14506 / JCM 5911 / LMG 7869 / NCTC 12157 / CDC 1468-78)</name>
    <dbReference type="NCBI Taxonomy" id="910964"/>
    <lineage>
        <taxon>Bacteria</taxon>
        <taxon>Pseudomonadati</taxon>
        <taxon>Pseudomonadota</taxon>
        <taxon>Gammaproteobacteria</taxon>
        <taxon>Enterobacterales</taxon>
        <taxon>Yersiniaceae</taxon>
        <taxon>Ewingella</taxon>
    </lineage>
</organism>
<proteinExistence type="predicted"/>
<reference evidence="2 3" key="1">
    <citation type="submission" date="2014-05" db="EMBL/GenBank/DDBJ databases">
        <title>ATOL: Assembling a taxonomically balanced genome-scale reconstruction of the evolutionary history of the Enterobacteriaceae.</title>
        <authorList>
            <person name="Plunkett G.III."/>
            <person name="Neeno-Eckwall E.C."/>
            <person name="Glasner J.D."/>
            <person name="Perna N.T."/>
        </authorList>
    </citation>
    <scope>NUCLEOTIDE SEQUENCE [LARGE SCALE GENOMIC DNA]</scope>
    <source>
        <strain evidence="2 3">ATCC 33852</strain>
    </source>
</reference>
<sequence length="122" mass="13780">MFLGDAMAEQKIAEAIKKGELDNLPGAGSPLLLDDDSDVPAELRMAYRILKNSGFLPPELQDRKEALELNQLLQTLTADDARFTELEKRVKLLELRLQQAGQNTDFLRGDYQNPLLERLRGK</sequence>
<dbReference type="EMBL" id="JMPJ01000066">
    <property type="protein sequence ID" value="KFC78764.1"/>
    <property type="molecule type" value="Genomic_DNA"/>
</dbReference>
<evidence type="ECO:0000313" key="3">
    <source>
        <dbReference type="Proteomes" id="UP000028640"/>
    </source>
</evidence>
<dbReference type="OrthoDB" id="9798476at2"/>
<comment type="caution">
    <text evidence="2">The sequence shown here is derived from an EMBL/GenBank/DDBJ whole genome shotgun (WGS) entry which is preliminary data.</text>
</comment>
<dbReference type="AlphaFoldDB" id="A0A085G4W9"/>
<dbReference type="InterPro" id="IPR052573">
    <property type="entry name" value="DnaJ_C_subfamily_28"/>
</dbReference>
<protein>
    <submittedName>
        <fullName evidence="2">Putative cytoplasmic protein</fullName>
    </submittedName>
</protein>
<dbReference type="Pfam" id="PF09350">
    <property type="entry name" value="DJC28_CD"/>
    <property type="match status" value="1"/>
</dbReference>
<dbReference type="Proteomes" id="UP000028640">
    <property type="component" value="Unassembled WGS sequence"/>
</dbReference>
<evidence type="ECO:0000259" key="1">
    <source>
        <dbReference type="Pfam" id="PF09350"/>
    </source>
</evidence>
<dbReference type="STRING" id="910964.GEAM_3327"/>
<dbReference type="PANTHER" id="PTHR39158">
    <property type="entry name" value="OS08G0560600 PROTEIN"/>
    <property type="match status" value="1"/>
</dbReference>
<dbReference type="NCBIfam" id="NF007572">
    <property type="entry name" value="PRK10203.1"/>
    <property type="match status" value="1"/>
</dbReference>
<gene>
    <name evidence="2" type="ORF">GEAM_3327</name>
</gene>
<evidence type="ECO:0000313" key="2">
    <source>
        <dbReference type="EMBL" id="KFC78764.1"/>
    </source>
</evidence>
<name>A0A085G4W9_EWIA3</name>